<dbReference type="Proteomes" id="UP001148662">
    <property type="component" value="Unassembled WGS sequence"/>
</dbReference>
<evidence type="ECO:0000313" key="1">
    <source>
        <dbReference type="EMBL" id="KAJ3552089.1"/>
    </source>
</evidence>
<organism evidence="1 2">
    <name type="scientific">Phlebia brevispora</name>
    <dbReference type="NCBI Taxonomy" id="194682"/>
    <lineage>
        <taxon>Eukaryota</taxon>
        <taxon>Fungi</taxon>
        <taxon>Dikarya</taxon>
        <taxon>Basidiomycota</taxon>
        <taxon>Agaricomycotina</taxon>
        <taxon>Agaricomycetes</taxon>
        <taxon>Polyporales</taxon>
        <taxon>Meruliaceae</taxon>
        <taxon>Phlebia</taxon>
    </lineage>
</organism>
<reference evidence="1" key="1">
    <citation type="submission" date="2022-07" db="EMBL/GenBank/DDBJ databases">
        <title>Genome Sequence of Phlebia brevispora.</title>
        <authorList>
            <person name="Buettner E."/>
        </authorList>
    </citation>
    <scope>NUCLEOTIDE SEQUENCE</scope>
    <source>
        <strain evidence="1">MPL23</strain>
    </source>
</reference>
<sequence length="286" mass="31697">MDRLNDHYESYSWHQAIARPGERTCLKAGAMMLIRHRLKATVLLLVPYDTSEDDIAVVFERNFLVAGVRGQPPTVKGRLYGNLDVANSSWQLEPHTSRLSARERTTSTTSTASTQSSFAIVSDAEISSSFAASVEGVPSDLEEPYLSSPALSSPVSLSDDHNSFPLQSAPRRQQRFVTSNPVSPHTVNPTLSISSSYSSLESLHTGSGRLLTIHLEKADSVIWPSLVVGPVLETLSPCNSMIYPWFPRTSNHTENRYNMDPTSLVLIALELADIREQREEAFEYFV</sequence>
<protein>
    <submittedName>
        <fullName evidence="1">Uncharacterized protein</fullName>
    </submittedName>
</protein>
<dbReference type="EMBL" id="JANHOG010000708">
    <property type="protein sequence ID" value="KAJ3552089.1"/>
    <property type="molecule type" value="Genomic_DNA"/>
</dbReference>
<accession>A0ACC1T3B6</accession>
<name>A0ACC1T3B6_9APHY</name>
<proteinExistence type="predicted"/>
<evidence type="ECO:0000313" key="2">
    <source>
        <dbReference type="Proteomes" id="UP001148662"/>
    </source>
</evidence>
<comment type="caution">
    <text evidence="1">The sequence shown here is derived from an EMBL/GenBank/DDBJ whole genome shotgun (WGS) entry which is preliminary data.</text>
</comment>
<keyword evidence="2" id="KW-1185">Reference proteome</keyword>
<gene>
    <name evidence="1" type="ORF">NM688_g4346</name>
</gene>